<evidence type="ECO:0000256" key="2">
    <source>
        <dbReference type="ARBA" id="ARBA00035294"/>
    </source>
</evidence>
<dbReference type="GO" id="GO:1990904">
    <property type="term" value="C:ribonucleoprotein complex"/>
    <property type="evidence" value="ECO:0007669"/>
    <property type="project" value="UniProtKB-KW"/>
</dbReference>
<dbReference type="EMBL" id="MGJT01000029">
    <property type="protein sequence ID" value="OGN11634.1"/>
    <property type="molecule type" value="Genomic_DNA"/>
</dbReference>
<dbReference type="Gene3D" id="3.30.70.60">
    <property type="match status" value="1"/>
</dbReference>
<comment type="caution">
    <text evidence="5">The sequence shown here is derived from an EMBL/GenBank/DDBJ whole genome shotgun (WGS) entry which is preliminary data.</text>
</comment>
<dbReference type="AlphaFoldDB" id="A0A1F8FEL7"/>
<dbReference type="GO" id="GO:0019843">
    <property type="term" value="F:rRNA binding"/>
    <property type="evidence" value="ECO:0007669"/>
    <property type="project" value="UniProtKB-UniRule"/>
</dbReference>
<dbReference type="SUPFAM" id="SSF54995">
    <property type="entry name" value="Ribosomal protein S6"/>
    <property type="match status" value="1"/>
</dbReference>
<keyword evidence="3" id="KW-0687">Ribonucleoprotein</keyword>
<dbReference type="Pfam" id="PF01250">
    <property type="entry name" value="Ribosomal_S6"/>
    <property type="match status" value="1"/>
</dbReference>
<organism evidence="5 6">
    <name type="scientific">Candidatus Yanofskybacteria bacterium RIFCSPHIGHO2_02_FULL_43_15c</name>
    <dbReference type="NCBI Taxonomy" id="1802679"/>
    <lineage>
        <taxon>Bacteria</taxon>
        <taxon>Candidatus Yanofskyibacteriota</taxon>
    </lineage>
</organism>
<keyword evidence="3 5" id="KW-0689">Ribosomal protein</keyword>
<gene>
    <name evidence="3" type="primary">rpsF</name>
    <name evidence="5" type="ORF">A3C71_00790</name>
</gene>
<dbReference type="InterPro" id="IPR035980">
    <property type="entry name" value="Ribosomal_bS6_sf"/>
</dbReference>
<sequence>MENIEPKMESYELGFHLLLELEEGQIGEKVQEIEGMITRLGGAVTSSRPVKKQHLSYPIDHKRYSYFGALNFKMPTEGADQLRDGLKLDETVLRSLILKVKENQKVLRSIRDHSAKPRARTHTPPKAESKPKEEIKPEVMEKQIEEVISNI</sequence>
<reference evidence="5 6" key="1">
    <citation type="journal article" date="2016" name="Nat. Commun.">
        <title>Thousands of microbial genomes shed light on interconnected biogeochemical processes in an aquifer system.</title>
        <authorList>
            <person name="Anantharaman K."/>
            <person name="Brown C.T."/>
            <person name="Hug L.A."/>
            <person name="Sharon I."/>
            <person name="Castelle C.J."/>
            <person name="Probst A.J."/>
            <person name="Thomas B.C."/>
            <person name="Singh A."/>
            <person name="Wilkins M.J."/>
            <person name="Karaoz U."/>
            <person name="Brodie E.L."/>
            <person name="Williams K.H."/>
            <person name="Hubbard S.S."/>
            <person name="Banfield J.F."/>
        </authorList>
    </citation>
    <scope>NUCLEOTIDE SEQUENCE [LARGE SCALE GENOMIC DNA]</scope>
</reference>
<dbReference type="InterPro" id="IPR014717">
    <property type="entry name" value="Transl_elong_EF1B/ribsomal_bS6"/>
</dbReference>
<evidence type="ECO:0000313" key="6">
    <source>
        <dbReference type="Proteomes" id="UP000178197"/>
    </source>
</evidence>
<feature type="compositionally biased region" description="Basic and acidic residues" evidence="4">
    <location>
        <begin position="125"/>
        <end position="137"/>
    </location>
</feature>
<dbReference type="GO" id="GO:0006412">
    <property type="term" value="P:translation"/>
    <property type="evidence" value="ECO:0007669"/>
    <property type="project" value="UniProtKB-UniRule"/>
</dbReference>
<dbReference type="GO" id="GO:0003735">
    <property type="term" value="F:structural constituent of ribosome"/>
    <property type="evidence" value="ECO:0007669"/>
    <property type="project" value="InterPro"/>
</dbReference>
<dbReference type="CDD" id="cd00473">
    <property type="entry name" value="bS6"/>
    <property type="match status" value="1"/>
</dbReference>
<accession>A0A1F8FEL7</accession>
<dbReference type="GO" id="GO:0005840">
    <property type="term" value="C:ribosome"/>
    <property type="evidence" value="ECO:0007669"/>
    <property type="project" value="UniProtKB-KW"/>
</dbReference>
<comment type="similarity">
    <text evidence="1 3">Belongs to the bacterial ribosomal protein bS6 family.</text>
</comment>
<dbReference type="InterPro" id="IPR000529">
    <property type="entry name" value="Ribosomal_bS6"/>
</dbReference>
<feature type="region of interest" description="Disordered" evidence="4">
    <location>
        <begin position="108"/>
        <end position="137"/>
    </location>
</feature>
<protein>
    <recommendedName>
        <fullName evidence="2 3">Small ribosomal subunit protein bS6</fullName>
    </recommendedName>
</protein>
<keyword evidence="3" id="KW-0699">rRNA-binding</keyword>
<name>A0A1F8FEL7_9BACT</name>
<evidence type="ECO:0000256" key="3">
    <source>
        <dbReference type="HAMAP-Rule" id="MF_00360"/>
    </source>
</evidence>
<dbReference type="NCBIfam" id="TIGR00166">
    <property type="entry name" value="S6"/>
    <property type="match status" value="1"/>
</dbReference>
<dbReference type="InterPro" id="IPR020814">
    <property type="entry name" value="Ribosomal_S6_plastid/chlpt"/>
</dbReference>
<proteinExistence type="inferred from homology"/>
<dbReference type="HAMAP" id="MF_00360">
    <property type="entry name" value="Ribosomal_bS6"/>
    <property type="match status" value="1"/>
</dbReference>
<evidence type="ECO:0000313" key="5">
    <source>
        <dbReference type="EMBL" id="OGN11634.1"/>
    </source>
</evidence>
<evidence type="ECO:0000256" key="4">
    <source>
        <dbReference type="SAM" id="MobiDB-lite"/>
    </source>
</evidence>
<keyword evidence="3" id="KW-0694">RNA-binding</keyword>
<dbReference type="Proteomes" id="UP000178197">
    <property type="component" value="Unassembled WGS sequence"/>
</dbReference>
<comment type="function">
    <text evidence="3">Binds together with bS18 to 16S ribosomal RNA.</text>
</comment>
<evidence type="ECO:0000256" key="1">
    <source>
        <dbReference type="ARBA" id="ARBA00009512"/>
    </source>
</evidence>